<dbReference type="EMBL" id="CAQI01000042">
    <property type="protein sequence ID" value="CCQ46222.1"/>
    <property type="molecule type" value="Genomic_DNA"/>
</dbReference>
<evidence type="ECO:0000259" key="1">
    <source>
        <dbReference type="Pfam" id="PF13304"/>
    </source>
</evidence>
<dbReference type="STRING" id="861266.ARTSIC4J27_2182"/>
<dbReference type="Gene3D" id="3.40.50.300">
    <property type="entry name" value="P-loop containing nucleotide triphosphate hydrolases"/>
    <property type="match status" value="1"/>
</dbReference>
<protein>
    <submittedName>
        <fullName evidence="2">Ea59 protein</fullName>
    </submittedName>
</protein>
<dbReference type="Proteomes" id="UP000035722">
    <property type="component" value="Unassembled WGS sequence"/>
</dbReference>
<dbReference type="OrthoDB" id="9816534at2"/>
<feature type="domain" description="ATPase AAA-type core" evidence="1">
    <location>
        <begin position="295"/>
        <end position="397"/>
    </location>
</feature>
<dbReference type="InterPro" id="IPR027417">
    <property type="entry name" value="P-loop_NTPase"/>
</dbReference>
<name>A0A024H2V1_9MICC</name>
<keyword evidence="3" id="KW-1185">Reference proteome</keyword>
<dbReference type="InterPro" id="IPR051396">
    <property type="entry name" value="Bact_Antivir_Def_Nuclease"/>
</dbReference>
<comment type="caution">
    <text evidence="2">The sequence shown here is derived from an EMBL/GenBank/DDBJ whole genome shotgun (WGS) entry which is preliminary data.</text>
</comment>
<sequence length="488" mass="53375">MITPRFVVVSQDTWPLKTAGTFTLVVDAWDDFHYRTSYVLHYGTGDAATEIGAVKIASRGMRERDPHTTLPSTFRRLTSEFYSLGQDREYYEALANLPNEIGRQALRALRDVAENAAIFEGVQDEPALTTSLLRSVPKQTVAVQFNRIIEGRAPLTPYRFSYSRSSGSTAPPLRLEFGVHLDVMPPTNVHVLIGANGVGKSRLLRDFVQAASGSVGASGTFLDQMPSEFSTDSQNVPFANVVHVAFSAFDRDNREPLGNTVDVHAVGLSSGAGDPLGTQFTKSLLVCSKGPRRERWLTAVRTLAAADGILADAGLEYLINSEDADEVFAAMSSGHKIVLLTVTRLVELVEERSLILVDEPETHLHPPLLSALTRAVSDLVIDRNGVAIIATHSPVVLQEVPRSCIWMLQRSGDDLRASRLSTETFGESVSRLTSEVFHLDANRTGYNQVLRTLLDQNNSSAELVMDAIGGHLGSEGRFVLSSLEYHQD</sequence>
<dbReference type="GO" id="GO:0016887">
    <property type="term" value="F:ATP hydrolysis activity"/>
    <property type="evidence" value="ECO:0007669"/>
    <property type="project" value="InterPro"/>
</dbReference>
<dbReference type="GO" id="GO:0005524">
    <property type="term" value="F:ATP binding"/>
    <property type="evidence" value="ECO:0007669"/>
    <property type="project" value="InterPro"/>
</dbReference>
<dbReference type="SUPFAM" id="SSF52540">
    <property type="entry name" value="P-loop containing nucleoside triphosphate hydrolases"/>
    <property type="match status" value="1"/>
</dbReference>
<gene>
    <name evidence="2" type="ORF">ARTSIC4J27_2182</name>
</gene>
<dbReference type="PANTHER" id="PTHR43581:SF4">
    <property type="entry name" value="ATP_GTP PHOSPHATASE"/>
    <property type="match status" value="1"/>
</dbReference>
<dbReference type="PANTHER" id="PTHR43581">
    <property type="entry name" value="ATP/GTP PHOSPHATASE"/>
    <property type="match status" value="1"/>
</dbReference>
<dbReference type="AlphaFoldDB" id="A0A024H2V1"/>
<evidence type="ECO:0000313" key="2">
    <source>
        <dbReference type="EMBL" id="CCQ46222.1"/>
    </source>
</evidence>
<organism evidence="2 3">
    <name type="scientific">Pseudarthrobacter siccitolerans</name>
    <dbReference type="NCBI Taxonomy" id="861266"/>
    <lineage>
        <taxon>Bacteria</taxon>
        <taxon>Bacillati</taxon>
        <taxon>Actinomycetota</taxon>
        <taxon>Actinomycetes</taxon>
        <taxon>Micrococcales</taxon>
        <taxon>Micrococcaceae</taxon>
        <taxon>Pseudarthrobacter</taxon>
    </lineage>
</organism>
<dbReference type="InterPro" id="IPR003959">
    <property type="entry name" value="ATPase_AAA_core"/>
</dbReference>
<evidence type="ECO:0000313" key="3">
    <source>
        <dbReference type="Proteomes" id="UP000035722"/>
    </source>
</evidence>
<proteinExistence type="predicted"/>
<accession>A0A024H2V1</accession>
<dbReference type="Pfam" id="PF13304">
    <property type="entry name" value="AAA_21"/>
    <property type="match status" value="1"/>
</dbReference>
<dbReference type="RefSeq" id="WP_050055148.1">
    <property type="nucleotide sequence ID" value="NZ_CAQI01000042.1"/>
</dbReference>
<reference evidence="3" key="1">
    <citation type="journal article" date="2014" name="Genome Announc.">
        <title>Genome Sequence of Arthrobacter siccitolerans 4J27, a Xeroprotectant-Producing Desiccation-Tolerant Microorganism.</title>
        <authorList>
            <person name="Manzanera M."/>
            <person name="Santa-Cruz-Calvo L."/>
            <person name="Vilchez J.I."/>
            <person name="Garcia-Fontana C."/>
            <person name="Silva-Castro G.A."/>
            <person name="Calvo C."/>
            <person name="Gonzalez-Lopez J."/>
        </authorList>
    </citation>
    <scope>NUCLEOTIDE SEQUENCE [LARGE SCALE GENOMIC DNA]</scope>
    <source>
        <strain evidence="3">4J27</strain>
    </source>
</reference>